<proteinExistence type="predicted"/>
<name>A0A3P7NDP0_DIBLA</name>
<evidence type="ECO:0000313" key="2">
    <source>
        <dbReference type="Proteomes" id="UP000281553"/>
    </source>
</evidence>
<sequence>MFGVCTHVVHVPFQRYRDYLLRHGGERRPASMMKRLLGDSTEADDGPSLSPEALATGLFEDVAACEDTAKRIFQMDNHPSLKRKL</sequence>
<organism evidence="1 2">
    <name type="scientific">Dibothriocephalus latus</name>
    <name type="common">Fish tapeworm</name>
    <name type="synonym">Diphyllobothrium latum</name>
    <dbReference type="NCBI Taxonomy" id="60516"/>
    <lineage>
        <taxon>Eukaryota</taxon>
        <taxon>Metazoa</taxon>
        <taxon>Spiralia</taxon>
        <taxon>Lophotrochozoa</taxon>
        <taxon>Platyhelminthes</taxon>
        <taxon>Cestoda</taxon>
        <taxon>Eucestoda</taxon>
        <taxon>Diphyllobothriidea</taxon>
        <taxon>Diphyllobothriidae</taxon>
        <taxon>Dibothriocephalus</taxon>
    </lineage>
</organism>
<accession>A0A3P7NDP0</accession>
<keyword evidence="2" id="KW-1185">Reference proteome</keyword>
<dbReference type="AlphaFoldDB" id="A0A3P7NDP0"/>
<reference evidence="1 2" key="1">
    <citation type="submission" date="2018-11" db="EMBL/GenBank/DDBJ databases">
        <authorList>
            <consortium name="Pathogen Informatics"/>
        </authorList>
    </citation>
    <scope>NUCLEOTIDE SEQUENCE [LARGE SCALE GENOMIC DNA]</scope>
</reference>
<evidence type="ECO:0000313" key="1">
    <source>
        <dbReference type="EMBL" id="VDN35183.1"/>
    </source>
</evidence>
<gene>
    <name evidence="1" type="ORF">DILT_LOCUS16710</name>
</gene>
<dbReference type="EMBL" id="UYRU01086620">
    <property type="protein sequence ID" value="VDN35183.1"/>
    <property type="molecule type" value="Genomic_DNA"/>
</dbReference>
<dbReference type="Proteomes" id="UP000281553">
    <property type="component" value="Unassembled WGS sequence"/>
</dbReference>
<protein>
    <submittedName>
        <fullName evidence="1">Uncharacterized protein</fullName>
    </submittedName>
</protein>